<organism evidence="3 4">
    <name type="scientific">Gordonia rubripertincta</name>
    <name type="common">Rhodococcus corallinus</name>
    <dbReference type="NCBI Taxonomy" id="36822"/>
    <lineage>
        <taxon>Bacteria</taxon>
        <taxon>Bacillati</taxon>
        <taxon>Actinomycetota</taxon>
        <taxon>Actinomycetes</taxon>
        <taxon>Mycobacteriales</taxon>
        <taxon>Gordoniaceae</taxon>
        <taxon>Gordonia</taxon>
    </lineage>
</organism>
<evidence type="ECO:0000256" key="1">
    <source>
        <dbReference type="SAM" id="MobiDB-lite"/>
    </source>
</evidence>
<comment type="caution">
    <text evidence="3">The sequence shown here is derived from an EMBL/GenBank/DDBJ whole genome shotgun (WGS) entry which is preliminary data.</text>
</comment>
<keyword evidence="4" id="KW-1185">Reference proteome</keyword>
<feature type="chain" id="PRO_5045328070" description="DUF5642 domain-containing protein" evidence="2">
    <location>
        <begin position="31"/>
        <end position="235"/>
    </location>
</feature>
<accession>A0ABT4MTX8</accession>
<evidence type="ECO:0000313" key="4">
    <source>
        <dbReference type="Proteomes" id="UP001067235"/>
    </source>
</evidence>
<keyword evidence="2" id="KW-0732">Signal</keyword>
<name>A0ABT4MTX8_GORRU</name>
<proteinExistence type="predicted"/>
<evidence type="ECO:0000313" key="3">
    <source>
        <dbReference type="EMBL" id="MCZ4550459.1"/>
    </source>
</evidence>
<dbReference type="Proteomes" id="UP001067235">
    <property type="component" value="Unassembled WGS sequence"/>
</dbReference>
<evidence type="ECO:0000256" key="2">
    <source>
        <dbReference type="SAM" id="SignalP"/>
    </source>
</evidence>
<gene>
    <name evidence="3" type="ORF">O4213_10735</name>
</gene>
<protein>
    <recommendedName>
        <fullName evidence="5">DUF5642 domain-containing protein</fullName>
    </recommendedName>
</protein>
<feature type="signal peptide" evidence="2">
    <location>
        <begin position="1"/>
        <end position="30"/>
    </location>
</feature>
<dbReference type="PROSITE" id="PS51257">
    <property type="entry name" value="PROKAR_LIPOPROTEIN"/>
    <property type="match status" value="1"/>
</dbReference>
<dbReference type="EMBL" id="JAPWIE010000003">
    <property type="protein sequence ID" value="MCZ4550459.1"/>
    <property type="molecule type" value="Genomic_DNA"/>
</dbReference>
<reference evidence="3" key="1">
    <citation type="submission" date="2022-12" db="EMBL/GenBank/DDBJ databases">
        <authorList>
            <person name="Krivoruchko A.V."/>
            <person name="Elkin A."/>
        </authorList>
    </citation>
    <scope>NUCLEOTIDE SEQUENCE</scope>
    <source>
        <strain evidence="3">IEGM 1388</strain>
    </source>
</reference>
<evidence type="ECO:0008006" key="5">
    <source>
        <dbReference type="Google" id="ProtNLM"/>
    </source>
</evidence>
<sequence length="235" mass="23922">MSRVFVERTGRRWIPVAVLAAVLAVGGCTAEVDGDPTAAPVTEVSPHSSDQSRDLRERSVAPADFPAGYSATEVTGGQLGAVLGDTAGVAAGGTVDPPTCAPRQLSSDSGDAIAFVATGAGANAGALSAVTVLVDTPLAELQADLERCPTYTTDTEGAKATVSTTVLPSSPAQSEESLAFRRVTSSGSMTQTMTALVGQNDGIRVYVTYVASGQRPPDGMALDQLYTTALSRSRG</sequence>
<dbReference type="RefSeq" id="WP_301571057.1">
    <property type="nucleotide sequence ID" value="NZ_JAPWIE010000003.1"/>
</dbReference>
<feature type="region of interest" description="Disordered" evidence="1">
    <location>
        <begin position="34"/>
        <end position="58"/>
    </location>
</feature>